<dbReference type="AlphaFoldDB" id="A0A382SKX2"/>
<accession>A0A382SKX2</accession>
<evidence type="ECO:0008006" key="2">
    <source>
        <dbReference type="Google" id="ProtNLM"/>
    </source>
</evidence>
<gene>
    <name evidence="1" type="ORF">METZ01_LOCUS363297</name>
</gene>
<reference evidence="1" key="1">
    <citation type="submission" date="2018-05" db="EMBL/GenBank/DDBJ databases">
        <authorList>
            <person name="Lanie J.A."/>
            <person name="Ng W.-L."/>
            <person name="Kazmierczak K.M."/>
            <person name="Andrzejewski T.M."/>
            <person name="Davidsen T.M."/>
            <person name="Wayne K.J."/>
            <person name="Tettelin H."/>
            <person name="Glass J.I."/>
            <person name="Rusch D."/>
            <person name="Podicherti R."/>
            <person name="Tsui H.-C.T."/>
            <person name="Winkler M.E."/>
        </authorList>
    </citation>
    <scope>NUCLEOTIDE SEQUENCE</scope>
</reference>
<dbReference type="EMBL" id="UINC01129804">
    <property type="protein sequence ID" value="SVD10443.1"/>
    <property type="molecule type" value="Genomic_DNA"/>
</dbReference>
<dbReference type="InterPro" id="IPR024083">
    <property type="entry name" value="Fumarase/histidase_N"/>
</dbReference>
<protein>
    <recommendedName>
        <fullName evidence="2">Adenylosuccinate lyase</fullName>
    </recommendedName>
</protein>
<evidence type="ECO:0000313" key="1">
    <source>
        <dbReference type="EMBL" id="SVD10443.1"/>
    </source>
</evidence>
<feature type="non-terminal residue" evidence="1">
    <location>
        <position position="48"/>
    </location>
</feature>
<name>A0A382SKX2_9ZZZZ</name>
<dbReference type="SUPFAM" id="SSF48557">
    <property type="entry name" value="L-aspartase-like"/>
    <property type="match status" value="1"/>
</dbReference>
<dbReference type="GO" id="GO:0003824">
    <property type="term" value="F:catalytic activity"/>
    <property type="evidence" value="ECO:0007669"/>
    <property type="project" value="InterPro"/>
</dbReference>
<dbReference type="InterPro" id="IPR008948">
    <property type="entry name" value="L-Aspartase-like"/>
</dbReference>
<sequence>MIPRYSRPEMVLVWEPKTRFEIWLDIERYACEAQEKLGVIPSGVAQAL</sequence>
<dbReference type="Gene3D" id="1.10.275.10">
    <property type="entry name" value="Fumarase/aspartase (N-terminal domain)"/>
    <property type="match status" value="1"/>
</dbReference>
<proteinExistence type="predicted"/>
<organism evidence="1">
    <name type="scientific">marine metagenome</name>
    <dbReference type="NCBI Taxonomy" id="408172"/>
    <lineage>
        <taxon>unclassified sequences</taxon>
        <taxon>metagenomes</taxon>
        <taxon>ecological metagenomes</taxon>
    </lineage>
</organism>